<dbReference type="SUPFAM" id="SSF51735">
    <property type="entry name" value="NAD(P)-binding Rossmann-fold domains"/>
    <property type="match status" value="1"/>
</dbReference>
<comment type="subcellular location">
    <subcellularLocation>
        <location evidence="5">Cytoplasm</location>
    </subcellularLocation>
</comment>
<proteinExistence type="inferred from homology"/>
<dbReference type="GO" id="GO:0005737">
    <property type="term" value="C:cytoplasm"/>
    <property type="evidence" value="ECO:0007669"/>
    <property type="project" value="UniProtKB-SubCell"/>
</dbReference>
<organism evidence="8 9">
    <name type="scientific">Kangiella sediminilitoris</name>
    <dbReference type="NCBI Taxonomy" id="1144748"/>
    <lineage>
        <taxon>Bacteria</taxon>
        <taxon>Pseudomonadati</taxon>
        <taxon>Pseudomonadota</taxon>
        <taxon>Gammaproteobacteria</taxon>
        <taxon>Kangiellales</taxon>
        <taxon>Kangiellaceae</taxon>
        <taxon>Kangiella</taxon>
    </lineage>
</organism>
<dbReference type="SMART" id="SM00859">
    <property type="entry name" value="Semialdhyde_dh"/>
    <property type="match status" value="1"/>
</dbReference>
<dbReference type="STRING" id="1144748.KS2013_1897"/>
<evidence type="ECO:0000256" key="6">
    <source>
        <dbReference type="PROSITE-ProRule" id="PRU10010"/>
    </source>
</evidence>
<feature type="domain" description="Semialdehyde dehydrogenase NAD-binding" evidence="7">
    <location>
        <begin position="4"/>
        <end position="122"/>
    </location>
</feature>
<keyword evidence="3 5" id="KW-0521">NADP</keyword>
<evidence type="ECO:0000313" key="9">
    <source>
        <dbReference type="Proteomes" id="UP000094147"/>
    </source>
</evidence>
<dbReference type="GO" id="GO:0003942">
    <property type="term" value="F:N-acetyl-gamma-glutamyl-phosphate reductase activity"/>
    <property type="evidence" value="ECO:0007669"/>
    <property type="project" value="UniProtKB-UniRule"/>
</dbReference>
<dbReference type="InterPro" id="IPR000534">
    <property type="entry name" value="Semialdehyde_DH_NAD-bd"/>
</dbReference>
<keyword evidence="5" id="KW-0963">Cytoplasm</keyword>
<dbReference type="GO" id="GO:0070401">
    <property type="term" value="F:NADP+ binding"/>
    <property type="evidence" value="ECO:0007669"/>
    <property type="project" value="InterPro"/>
</dbReference>
<comment type="function">
    <text evidence="5">Catalyzes the NADPH-dependent reduction of N-acetyl-5-glutamyl phosphate to yield N-acetyl-L-glutamate 5-semialdehyde.</text>
</comment>
<keyword evidence="9" id="KW-1185">Reference proteome</keyword>
<dbReference type="PROSITE" id="PS01224">
    <property type="entry name" value="ARGC"/>
    <property type="match status" value="1"/>
</dbReference>
<evidence type="ECO:0000256" key="2">
    <source>
        <dbReference type="ARBA" id="ARBA00022605"/>
    </source>
</evidence>
<dbReference type="GO" id="GO:0051287">
    <property type="term" value="F:NAD binding"/>
    <property type="evidence" value="ECO:0007669"/>
    <property type="project" value="InterPro"/>
</dbReference>
<comment type="similarity">
    <text evidence="5">Belongs to the NAGSA dehydrogenase family. Type 1 subfamily.</text>
</comment>
<comment type="catalytic activity">
    <reaction evidence="5">
        <text>N-acetyl-L-glutamate 5-semialdehyde + phosphate + NADP(+) = N-acetyl-L-glutamyl 5-phosphate + NADPH + H(+)</text>
        <dbReference type="Rhea" id="RHEA:21588"/>
        <dbReference type="ChEBI" id="CHEBI:15378"/>
        <dbReference type="ChEBI" id="CHEBI:29123"/>
        <dbReference type="ChEBI" id="CHEBI:43474"/>
        <dbReference type="ChEBI" id="CHEBI:57783"/>
        <dbReference type="ChEBI" id="CHEBI:57936"/>
        <dbReference type="ChEBI" id="CHEBI:58349"/>
        <dbReference type="EC" id="1.2.1.38"/>
    </reaction>
</comment>
<keyword evidence="2 5" id="KW-0028">Amino-acid biosynthesis</keyword>
<dbReference type="AlphaFoldDB" id="A0A1B3BCQ4"/>
<dbReference type="EC" id="1.2.1.38" evidence="5"/>
<dbReference type="EMBL" id="CP012418">
    <property type="protein sequence ID" value="AOE50606.1"/>
    <property type="molecule type" value="Genomic_DNA"/>
</dbReference>
<evidence type="ECO:0000259" key="7">
    <source>
        <dbReference type="SMART" id="SM00859"/>
    </source>
</evidence>
<dbReference type="Pfam" id="PF01118">
    <property type="entry name" value="Semialdhyde_dh"/>
    <property type="match status" value="1"/>
</dbReference>
<name>A0A1B3BCQ4_9GAMM</name>
<dbReference type="CDD" id="cd23936">
    <property type="entry name" value="AGPR_C_ARG5_6_like"/>
    <property type="match status" value="1"/>
</dbReference>
<feature type="active site" evidence="5 6">
    <location>
        <position position="128"/>
    </location>
</feature>
<evidence type="ECO:0000313" key="8">
    <source>
        <dbReference type="EMBL" id="AOE50606.1"/>
    </source>
</evidence>
<dbReference type="Gene3D" id="3.40.50.720">
    <property type="entry name" value="NAD(P)-binding Rossmann-like Domain"/>
    <property type="match status" value="1"/>
</dbReference>
<dbReference type="KEGG" id="ksd:KS2013_1897"/>
<dbReference type="Gene3D" id="3.30.360.10">
    <property type="entry name" value="Dihydrodipicolinate Reductase, domain 2"/>
    <property type="match status" value="1"/>
</dbReference>
<dbReference type="UniPathway" id="UPA00068">
    <property type="reaction ID" value="UER00108"/>
</dbReference>
<dbReference type="OrthoDB" id="9801289at2"/>
<dbReference type="PATRIC" id="fig|1144748.3.peg.1916"/>
<comment type="pathway">
    <text evidence="5">Amino-acid biosynthesis; L-arginine biosynthesis; N(2)-acetyl-L-ornithine from L-glutamate: step 3/4.</text>
</comment>
<dbReference type="PANTHER" id="PTHR32338">
    <property type="entry name" value="N-ACETYL-GAMMA-GLUTAMYL-PHOSPHATE REDUCTASE, CHLOROPLASTIC-RELATED-RELATED"/>
    <property type="match status" value="1"/>
</dbReference>
<protein>
    <recommendedName>
        <fullName evidence="5">N-acetyl-gamma-glutamyl-phosphate reductase</fullName>
        <shortName evidence="5">AGPR</shortName>
        <ecNumber evidence="5">1.2.1.38</ecNumber>
    </recommendedName>
    <alternativeName>
        <fullName evidence="5">N-acetyl-glutamate semialdehyde dehydrogenase</fullName>
        <shortName evidence="5">NAGSA dehydrogenase</shortName>
    </alternativeName>
</protein>
<accession>A0A1B3BCQ4</accession>
<dbReference type="InterPro" id="IPR023013">
    <property type="entry name" value="AGPR_AS"/>
</dbReference>
<dbReference type="InterPro" id="IPR000706">
    <property type="entry name" value="AGPR_type-1"/>
</dbReference>
<dbReference type="InterPro" id="IPR050085">
    <property type="entry name" value="AGPR"/>
</dbReference>
<evidence type="ECO:0000256" key="5">
    <source>
        <dbReference type="HAMAP-Rule" id="MF_00150"/>
    </source>
</evidence>
<keyword evidence="1 5" id="KW-0055">Arginine biosynthesis</keyword>
<dbReference type="RefSeq" id="WP_068993084.1">
    <property type="nucleotide sequence ID" value="NZ_CP012418.1"/>
</dbReference>
<dbReference type="HAMAP" id="MF_00150">
    <property type="entry name" value="ArgC_type1"/>
    <property type="match status" value="1"/>
</dbReference>
<dbReference type="NCBIfam" id="TIGR01850">
    <property type="entry name" value="argC"/>
    <property type="match status" value="1"/>
</dbReference>
<keyword evidence="4 5" id="KW-0560">Oxidoreductase</keyword>
<evidence type="ECO:0000256" key="3">
    <source>
        <dbReference type="ARBA" id="ARBA00022857"/>
    </source>
</evidence>
<dbReference type="Proteomes" id="UP000094147">
    <property type="component" value="Chromosome"/>
</dbReference>
<gene>
    <name evidence="5" type="primary">argC</name>
    <name evidence="8" type="ORF">KS2013_1897</name>
</gene>
<evidence type="ECO:0000256" key="1">
    <source>
        <dbReference type="ARBA" id="ARBA00022571"/>
    </source>
</evidence>
<dbReference type="SUPFAM" id="SSF55347">
    <property type="entry name" value="Glyceraldehyde-3-phosphate dehydrogenase-like, C-terminal domain"/>
    <property type="match status" value="1"/>
</dbReference>
<reference evidence="9" key="1">
    <citation type="submission" date="2015-08" db="EMBL/GenBank/DDBJ databases">
        <authorList>
            <person name="Kim K.M."/>
        </authorList>
    </citation>
    <scope>NUCLEOTIDE SEQUENCE [LARGE SCALE GENOMIC DNA]</scope>
    <source>
        <strain evidence="9">KCTC 23892</strain>
    </source>
</reference>
<sequence length="310" mass="33765">MSIKAVLVGARGYVGNEIISILSRHPSIDLLAASSRELAGKDIAGYSKATLVYEELSPQDLVKLKPELVILALPNGLASRFVEVIEREIAETVVIDLSADFRFDDQWHYGLPEVYPTETSKRISNPGCYATAMQLSVAPVKKLVGGHVSCFGVSGYSGAGTTPSDKNNPDLLRDNIMPYKLAEHIHEQEVSRHLGFSLKFSPHVANFFRGISLTSHITLQESLKLSDVESLYQQFYSEAPLVSLQKSPPQVAQATYRHGAIVGGWELSQDGKHLAVNCALDNLLKGAATQAIQNINLAFQLPQLAGIVLE</sequence>
<dbReference type="InterPro" id="IPR058924">
    <property type="entry name" value="AGPR_dimerisation_dom"/>
</dbReference>
<dbReference type="InterPro" id="IPR036291">
    <property type="entry name" value="NAD(P)-bd_dom_sf"/>
</dbReference>
<dbReference type="Pfam" id="PF22698">
    <property type="entry name" value="Semialdhyde_dhC_1"/>
    <property type="match status" value="1"/>
</dbReference>
<dbReference type="CDD" id="cd24149">
    <property type="entry name" value="AGPR_N_ARG5_6_like"/>
    <property type="match status" value="1"/>
</dbReference>
<evidence type="ECO:0000256" key="4">
    <source>
        <dbReference type="ARBA" id="ARBA00023002"/>
    </source>
</evidence>
<dbReference type="GO" id="GO:0006526">
    <property type="term" value="P:L-arginine biosynthetic process"/>
    <property type="evidence" value="ECO:0007669"/>
    <property type="project" value="UniProtKB-UniRule"/>
</dbReference>
<dbReference type="PANTHER" id="PTHR32338:SF10">
    <property type="entry name" value="N-ACETYL-GAMMA-GLUTAMYL-PHOSPHATE REDUCTASE, CHLOROPLASTIC-RELATED"/>
    <property type="match status" value="1"/>
</dbReference>